<evidence type="ECO:0000259" key="8">
    <source>
        <dbReference type="Pfam" id="PF02838"/>
    </source>
</evidence>
<dbReference type="GO" id="GO:0016020">
    <property type="term" value="C:membrane"/>
    <property type="evidence" value="ECO:0007669"/>
    <property type="project" value="TreeGrafter"/>
</dbReference>
<dbReference type="InterPro" id="IPR017853">
    <property type="entry name" value="GH"/>
</dbReference>
<dbReference type="Proteomes" id="UP000251241">
    <property type="component" value="Unassembled WGS sequence"/>
</dbReference>
<protein>
    <recommendedName>
        <fullName evidence="3">beta-N-acetylhexosaminidase</fullName>
        <ecNumber evidence="3">3.2.1.52</ecNumber>
    </recommendedName>
</protein>
<keyword evidence="4 9" id="KW-0378">Hydrolase</keyword>
<dbReference type="Gene3D" id="3.30.379.10">
    <property type="entry name" value="Chitobiase/beta-hexosaminidase domain 2-like"/>
    <property type="match status" value="1"/>
</dbReference>
<comment type="catalytic activity">
    <reaction evidence="1">
        <text>Hydrolysis of terminal non-reducing N-acetyl-D-hexosamine residues in N-acetyl-beta-D-hexosaminides.</text>
        <dbReference type="EC" id="3.2.1.52"/>
    </reaction>
</comment>
<evidence type="ECO:0000256" key="6">
    <source>
        <dbReference type="PIRSR" id="PIRSR625705-1"/>
    </source>
</evidence>
<feature type="domain" description="Beta-hexosaminidase bacterial type N-terminal" evidence="8">
    <location>
        <begin position="34"/>
        <end position="156"/>
    </location>
</feature>
<dbReference type="InterPro" id="IPR025705">
    <property type="entry name" value="Beta_hexosaminidase_sua/sub"/>
</dbReference>
<dbReference type="RefSeq" id="WP_112373673.1">
    <property type="nucleotide sequence ID" value="NZ_CP069793.1"/>
</dbReference>
<dbReference type="Gene3D" id="3.20.20.80">
    <property type="entry name" value="Glycosidases"/>
    <property type="match status" value="1"/>
</dbReference>
<gene>
    <name evidence="9" type="ORF">NCTC11343_00410</name>
</gene>
<dbReference type="AlphaFoldDB" id="A0A2X2L3S9"/>
<dbReference type="PANTHER" id="PTHR22600:SF57">
    <property type="entry name" value="BETA-N-ACETYLHEXOSAMINIDASE"/>
    <property type="match status" value="1"/>
</dbReference>
<feature type="domain" description="Glycoside hydrolase family 20 catalytic" evidence="7">
    <location>
        <begin position="159"/>
        <end position="259"/>
    </location>
</feature>
<feature type="active site" description="Proton donor" evidence="6">
    <location>
        <position position="299"/>
    </location>
</feature>
<keyword evidence="5 9" id="KW-0326">Glycosidase</keyword>
<comment type="similarity">
    <text evidence="2">Belongs to the glycosyl hydrolase 20 family.</text>
</comment>
<dbReference type="InterPro" id="IPR015882">
    <property type="entry name" value="HEX_bac_N"/>
</dbReference>
<reference evidence="9 10" key="1">
    <citation type="submission" date="2018-06" db="EMBL/GenBank/DDBJ databases">
        <authorList>
            <consortium name="Pathogen Informatics"/>
            <person name="Doyle S."/>
        </authorList>
    </citation>
    <scope>NUCLEOTIDE SEQUENCE [LARGE SCALE GENOMIC DNA]</scope>
    <source>
        <strain evidence="9 10">NCTC11343</strain>
    </source>
</reference>
<name>A0A2X2L3S9_SPHMU</name>
<organism evidence="9 10">
    <name type="scientific">Sphingobacterium multivorum</name>
    <dbReference type="NCBI Taxonomy" id="28454"/>
    <lineage>
        <taxon>Bacteria</taxon>
        <taxon>Pseudomonadati</taxon>
        <taxon>Bacteroidota</taxon>
        <taxon>Sphingobacteriia</taxon>
        <taxon>Sphingobacteriales</taxon>
        <taxon>Sphingobacteriaceae</taxon>
        <taxon>Sphingobacterium</taxon>
    </lineage>
</organism>
<evidence type="ECO:0000259" key="7">
    <source>
        <dbReference type="Pfam" id="PF00728"/>
    </source>
</evidence>
<dbReference type="InterPro" id="IPR029018">
    <property type="entry name" value="Hex-like_dom2"/>
</dbReference>
<evidence type="ECO:0000256" key="5">
    <source>
        <dbReference type="ARBA" id="ARBA00023295"/>
    </source>
</evidence>
<evidence type="ECO:0000256" key="3">
    <source>
        <dbReference type="ARBA" id="ARBA00012663"/>
    </source>
</evidence>
<evidence type="ECO:0000256" key="4">
    <source>
        <dbReference type="ARBA" id="ARBA00022801"/>
    </source>
</evidence>
<dbReference type="GO" id="GO:0004563">
    <property type="term" value="F:beta-N-acetylhexosaminidase activity"/>
    <property type="evidence" value="ECO:0007669"/>
    <property type="project" value="UniProtKB-EC"/>
</dbReference>
<evidence type="ECO:0000313" key="10">
    <source>
        <dbReference type="Proteomes" id="UP000251241"/>
    </source>
</evidence>
<dbReference type="EC" id="3.2.1.52" evidence="3"/>
<dbReference type="EMBL" id="UAUU01000002">
    <property type="protein sequence ID" value="SPZ83890.1"/>
    <property type="molecule type" value="Genomic_DNA"/>
</dbReference>
<evidence type="ECO:0000313" key="9">
    <source>
        <dbReference type="EMBL" id="SPZ83890.1"/>
    </source>
</evidence>
<dbReference type="InterPro" id="IPR015883">
    <property type="entry name" value="Glyco_hydro_20_cat"/>
</dbReference>
<dbReference type="Pfam" id="PF02838">
    <property type="entry name" value="Glyco_hydro_20b"/>
    <property type="match status" value="1"/>
</dbReference>
<proteinExistence type="inferred from homology"/>
<evidence type="ECO:0000256" key="2">
    <source>
        <dbReference type="ARBA" id="ARBA00006285"/>
    </source>
</evidence>
<dbReference type="PANTHER" id="PTHR22600">
    <property type="entry name" value="BETA-HEXOSAMINIDASE"/>
    <property type="match status" value="1"/>
</dbReference>
<dbReference type="GeneID" id="97179120"/>
<sequence length="662" mass="76003">MEHQKSITCTLLSGLLVILILISPLCCLPDSIKPPLLPMPHAVSWKTGRYCLPDLVHVHIKGEVENADRQMLSLLLKDWNVTQVIFDNFKNKNITIVCDHELVLPSASLEAYRIDVDEQGIQIEARTSAGVFYALQTLGQLRRSDGKLPYCSITDYPSFRWRGYLVDVGRNFQSMDVLKEQIDVMARYKLNIFHFHFTEDIAWRLISKKYPGLTDSTNMERWKGKYYTVEEMQELIRYCRDRHIQLVPEIDLPGHSAAFRRYFKTDMQSDSGIAILKELVKEFANTYPGLPYLHIGGDEVKIHNQEFLPMMTIWTEDLGLKTIGWEPGGNLQPNTIRQLWMGGPKAITNDSPFEVIDSKHLYINHMDPLETVTTLFYRQLGGQSSENEKLMGATLCSWPDRAVKNENDLFRQNGVYPALLTFAERSWRGGGDFAWRSNIKTDVKGLADFVEFEKRLLAHKQLYFNGLIFPYHQQSRQKWILYGPVENKGDLGMALKNEAAGDFNALKKIGEFYGGTIVLRHWWADVVKGAIDRPLENSTVYALSKVWSEKGGNQGFWIGFNDLSRSYASDSPHLGTWDDRMSTLWVNGHKVLPPDWQQAGKKGDLEVPLIDEGYSYRSPTMIQLRKGWNTIVVKLPVGKLQGKDWQNPLKWMFTCLPIEREQ</sequence>
<dbReference type="Pfam" id="PF00728">
    <property type="entry name" value="Glyco_hydro_20"/>
    <property type="match status" value="1"/>
</dbReference>
<dbReference type="GO" id="GO:0005975">
    <property type="term" value="P:carbohydrate metabolic process"/>
    <property type="evidence" value="ECO:0007669"/>
    <property type="project" value="InterPro"/>
</dbReference>
<evidence type="ECO:0000256" key="1">
    <source>
        <dbReference type="ARBA" id="ARBA00001231"/>
    </source>
</evidence>
<dbReference type="PRINTS" id="PR00738">
    <property type="entry name" value="GLHYDRLASE20"/>
</dbReference>
<dbReference type="SUPFAM" id="SSF51445">
    <property type="entry name" value="(Trans)glycosidases"/>
    <property type="match status" value="1"/>
</dbReference>
<dbReference type="GO" id="GO:0030203">
    <property type="term" value="P:glycosaminoglycan metabolic process"/>
    <property type="evidence" value="ECO:0007669"/>
    <property type="project" value="TreeGrafter"/>
</dbReference>
<accession>A0A2X2L3S9</accession>
<dbReference type="SUPFAM" id="SSF55545">
    <property type="entry name" value="beta-N-acetylhexosaminidase-like domain"/>
    <property type="match status" value="1"/>
</dbReference>